<feature type="transmembrane region" description="Helical" evidence="1">
    <location>
        <begin position="1060"/>
        <end position="1079"/>
    </location>
</feature>
<dbReference type="AlphaFoldDB" id="A0A0N4U7D5"/>
<sequence length="1108" mass="127560">MVPSFRRLTTTNILLVSALCIMLILNLHISIFIWRKRFYECINKANYVLRNFLDIANKQVDLKYENIDQPFSECINLQLTFRDGKVAFFFSLFFRMPLKYFVLVNVPYILLVEGDVIMLRPGHLTPCRCISSSGKLLFPQSNFYFSEQKCKKTGLIIPLKSIQCTVVESPLVNHIRNIFADHHKRRSNLFDSEIRAINHFFLEKLILPSSIIILAIFFILNSDYRHSDDLSISILFVSQMQDNLDDYKYLLWSTDFIYSLGGITTFAFIDKKGLLSWPNATIEKVFCFDSQQSSHSVLIRYVTANEYKLVPRIFDLSIDGDRPFAVHFDDLEWQKYRKCLLPFGINLGLNSCKYYLNCTKLLDHISILFNRSPTTFSVPNCKCACYFSDLLGVNDLLKGWFDISKSASVGFYKRSPNDSILNGLKHRTTVENAFLTITNDSHSLYQHLMVQGTAKLILSASSHVWNGHSMELLTSSDRKKVADFYQRHSMTSYCLTFGYRTVDSIISNQLCENYVDIPLNFSGRMNEQRWTNRRSLSCDSIFVDQFYNNCLISTANDCIKRLFNNFALLGVITMQYQARADVVHLIEQLDQACIRFVYFSKEDELKSRIFAEKLGLEAGWNCHISLASRGKETERFRTSHIEKQEDVANSRLSTYFATMRSPSIRFNQDEVPLLSRYSADLAIAKSFLLDGTDFDIQQTQKPKKIKNMSQKRSNSTSARLSFSFNDEITAEAMPNKAQLPTGIENIRTHLKNVDNVPLLVNLFTDCDHIANRSMIEIMQDYGEIVLVAGSPLNYYNARIFSQGNCSFCIEPQKPARCYKNNPNENESGSVLKSTQLASLLMSISTNVIISSDETVDVMSMISLCRHQILSTRSAFIFFLYCSITLFFLELLSILLFLPVIFCPSQLLLFICLYLPLIALSLILSPYDNRSCLDEIAPKFTVSTRRKSLSHLLSYYLVCFLPSVAFIIFGYYFMLLNFNAGVHNWRFSPIYLDYSNDNIVAARHLISFLILIIFIVLSVSFVHSRQNIWSKNPINAKFVILTIFALFSFDVLSKFSQFCGIFAGVNLVWAIIICLLHEIYKKHQTNLFLRDQRRRKLSFNTKLGMNSPY</sequence>
<dbReference type="InterPro" id="IPR023298">
    <property type="entry name" value="ATPase_P-typ_TM_dom_sf"/>
</dbReference>
<evidence type="ECO:0000256" key="1">
    <source>
        <dbReference type="SAM" id="Phobius"/>
    </source>
</evidence>
<feature type="transmembrane region" description="Helical" evidence="1">
    <location>
        <begin position="201"/>
        <end position="220"/>
    </location>
</feature>
<dbReference type="SUPFAM" id="SSF81665">
    <property type="entry name" value="Calcium ATPase, transmembrane domain M"/>
    <property type="match status" value="1"/>
</dbReference>
<keyword evidence="4" id="KW-1185">Reference proteome</keyword>
<gene>
    <name evidence="2" type="ORF">DME_LOCUS123</name>
</gene>
<evidence type="ECO:0000313" key="2">
    <source>
        <dbReference type="EMBL" id="VDN50150.1"/>
    </source>
</evidence>
<feature type="transmembrane region" description="Helical" evidence="1">
    <location>
        <begin position="1033"/>
        <end position="1054"/>
    </location>
</feature>
<proteinExistence type="predicted"/>
<name>A0A0N4U7D5_DRAME</name>
<keyword evidence="1" id="KW-1133">Transmembrane helix</keyword>
<keyword evidence="1" id="KW-0472">Membrane</keyword>
<feature type="transmembrane region" description="Helical" evidence="1">
    <location>
        <begin position="952"/>
        <end position="973"/>
    </location>
</feature>
<evidence type="ECO:0000313" key="4">
    <source>
        <dbReference type="Proteomes" id="UP000274756"/>
    </source>
</evidence>
<feature type="transmembrane region" description="Helical" evidence="1">
    <location>
        <begin position="1000"/>
        <end position="1021"/>
    </location>
</feature>
<dbReference type="Proteomes" id="UP000038040">
    <property type="component" value="Unplaced"/>
</dbReference>
<feature type="transmembrane region" description="Helical" evidence="1">
    <location>
        <begin position="906"/>
        <end position="923"/>
    </location>
</feature>
<dbReference type="PANTHER" id="PTHR13219:SF6">
    <property type="entry name" value="TRANSMEMBRANE PROTEIN 94"/>
    <property type="match status" value="1"/>
</dbReference>
<organism evidence="3 5">
    <name type="scientific">Dracunculus medinensis</name>
    <name type="common">Guinea worm</name>
    <dbReference type="NCBI Taxonomy" id="318479"/>
    <lineage>
        <taxon>Eukaryota</taxon>
        <taxon>Metazoa</taxon>
        <taxon>Ecdysozoa</taxon>
        <taxon>Nematoda</taxon>
        <taxon>Chromadorea</taxon>
        <taxon>Rhabditida</taxon>
        <taxon>Spirurina</taxon>
        <taxon>Dracunculoidea</taxon>
        <taxon>Dracunculidae</taxon>
        <taxon>Dracunculus</taxon>
    </lineage>
</organism>
<evidence type="ECO:0000313" key="3">
    <source>
        <dbReference type="Proteomes" id="UP000038040"/>
    </source>
</evidence>
<dbReference type="STRING" id="318479.A0A0N4U7D5"/>
<protein>
    <submittedName>
        <fullName evidence="5">Mab-21 domain-containing protein</fullName>
    </submittedName>
</protein>
<feature type="transmembrane region" description="Helical" evidence="1">
    <location>
        <begin position="12"/>
        <end position="34"/>
    </location>
</feature>
<keyword evidence="1" id="KW-0812">Transmembrane</keyword>
<reference evidence="5" key="1">
    <citation type="submission" date="2017-02" db="UniProtKB">
        <authorList>
            <consortium name="WormBaseParasite"/>
        </authorList>
    </citation>
    <scope>IDENTIFICATION</scope>
</reference>
<evidence type="ECO:0000313" key="5">
    <source>
        <dbReference type="WBParaSite" id="DME_0000289401-mRNA-1"/>
    </source>
</evidence>
<dbReference type="WBParaSite" id="DME_0000289401-mRNA-1">
    <property type="protein sequence ID" value="DME_0000289401-mRNA-1"/>
    <property type="gene ID" value="DME_0000289401"/>
</dbReference>
<reference evidence="2 4" key="2">
    <citation type="submission" date="2018-11" db="EMBL/GenBank/DDBJ databases">
        <authorList>
            <consortium name="Pathogen Informatics"/>
        </authorList>
    </citation>
    <scope>NUCLEOTIDE SEQUENCE [LARGE SCALE GENOMIC DNA]</scope>
</reference>
<feature type="transmembrane region" description="Helical" evidence="1">
    <location>
        <begin position="249"/>
        <end position="269"/>
    </location>
</feature>
<dbReference type="PANTHER" id="PTHR13219">
    <property type="entry name" value="TRANSMEMBRANE PROTEIN 94"/>
    <property type="match status" value="1"/>
</dbReference>
<dbReference type="Proteomes" id="UP000274756">
    <property type="component" value="Unassembled WGS sequence"/>
</dbReference>
<dbReference type="InterPro" id="IPR039720">
    <property type="entry name" value="TMEM94"/>
</dbReference>
<dbReference type="OrthoDB" id="5568754at2759"/>
<feature type="transmembrane region" description="Helical" evidence="1">
    <location>
        <begin position="875"/>
        <end position="900"/>
    </location>
</feature>
<dbReference type="EMBL" id="UYYG01000001">
    <property type="protein sequence ID" value="VDN50150.1"/>
    <property type="molecule type" value="Genomic_DNA"/>
</dbReference>
<accession>A0A0N4U7D5</accession>